<dbReference type="EMBL" id="CP039339">
    <property type="protein sequence ID" value="QCX49851.1"/>
    <property type="molecule type" value="Genomic_DNA"/>
</dbReference>
<sequence length="141" mass="15019">MIVDDHNFGDRLEQERKRLGLKKGEMAEAGSVSASAYGNYLRGERVPDLAALAAWTNAGADPLFIATGYHSPNLLTPEEEMVLAGYRKLDARGRAGVLALIGGMQSQVGATIKVQGKVGQYIDGNHTGSTSIDMGSGKKKR</sequence>
<organism evidence="2 3">
    <name type="scientific">Ralstonia solanacearum</name>
    <name type="common">Pseudomonas solanacearum</name>
    <dbReference type="NCBI Taxonomy" id="305"/>
    <lineage>
        <taxon>Bacteria</taxon>
        <taxon>Pseudomonadati</taxon>
        <taxon>Pseudomonadota</taxon>
        <taxon>Betaproteobacteria</taxon>
        <taxon>Burkholderiales</taxon>
        <taxon>Burkholderiaceae</taxon>
        <taxon>Ralstonia</taxon>
        <taxon>Ralstonia solanacearum species complex</taxon>
    </lineage>
</organism>
<dbReference type="Pfam" id="PF13560">
    <property type="entry name" value="HTH_31"/>
    <property type="match status" value="1"/>
</dbReference>
<evidence type="ECO:0000313" key="2">
    <source>
        <dbReference type="EMBL" id="QCX49851.1"/>
    </source>
</evidence>
<dbReference type="InterPro" id="IPR001387">
    <property type="entry name" value="Cro/C1-type_HTH"/>
</dbReference>
<feature type="domain" description="HTH cro/C1-type" evidence="1">
    <location>
        <begin position="12"/>
        <end position="54"/>
    </location>
</feature>
<dbReference type="InterPro" id="IPR010982">
    <property type="entry name" value="Lambda_DNA-bd_dom_sf"/>
</dbReference>
<gene>
    <name evidence="2" type="ORF">E7Z57_12625</name>
</gene>
<reference evidence="2 3" key="1">
    <citation type="submission" date="2019-04" db="EMBL/GenBank/DDBJ databases">
        <title>Complete Genome of UW386 and Higher Quality Genome of UW700.</title>
        <authorList>
            <person name="Jacobs J."/>
            <person name="Perez A."/>
            <person name="Steidl O."/>
            <person name="Allen C."/>
        </authorList>
    </citation>
    <scope>NUCLEOTIDE SEQUENCE [LARGE SCALE GENOMIC DNA]</scope>
    <source>
        <strain evidence="2 3">UW386</strain>
    </source>
</reference>
<evidence type="ECO:0000259" key="1">
    <source>
        <dbReference type="PROSITE" id="PS50943"/>
    </source>
</evidence>
<dbReference type="SUPFAM" id="SSF47413">
    <property type="entry name" value="lambda repressor-like DNA-binding domains"/>
    <property type="match status" value="1"/>
</dbReference>
<accession>A0AA92EET5</accession>
<dbReference type="SMART" id="SM00530">
    <property type="entry name" value="HTH_XRE"/>
    <property type="match status" value="1"/>
</dbReference>
<proteinExistence type="predicted"/>
<evidence type="ECO:0000313" key="3">
    <source>
        <dbReference type="Proteomes" id="UP000310553"/>
    </source>
</evidence>
<dbReference type="Gene3D" id="1.10.260.40">
    <property type="entry name" value="lambda repressor-like DNA-binding domains"/>
    <property type="match status" value="1"/>
</dbReference>
<name>A0AA92EET5_RALSL</name>
<dbReference type="GO" id="GO:0003677">
    <property type="term" value="F:DNA binding"/>
    <property type="evidence" value="ECO:0007669"/>
    <property type="project" value="InterPro"/>
</dbReference>
<dbReference type="PROSITE" id="PS50943">
    <property type="entry name" value="HTH_CROC1"/>
    <property type="match status" value="1"/>
</dbReference>
<dbReference type="CDD" id="cd00093">
    <property type="entry name" value="HTH_XRE"/>
    <property type="match status" value="1"/>
</dbReference>
<protein>
    <submittedName>
        <fullName evidence="2">XRE family transcriptional regulator</fullName>
    </submittedName>
</protein>
<dbReference type="Proteomes" id="UP000310553">
    <property type="component" value="Chromosome"/>
</dbReference>
<dbReference type="AlphaFoldDB" id="A0AA92EET5"/>